<dbReference type="RefSeq" id="WP_210054631.1">
    <property type="nucleotide sequence ID" value="NZ_BAAAMH010000025.1"/>
</dbReference>
<dbReference type="Proteomes" id="UP000758168">
    <property type="component" value="Unassembled WGS sequence"/>
</dbReference>
<keyword evidence="1" id="KW-0732">Signal</keyword>
<keyword evidence="3" id="KW-1185">Reference proteome</keyword>
<feature type="signal peptide" evidence="1">
    <location>
        <begin position="1"/>
        <end position="27"/>
    </location>
</feature>
<evidence type="ECO:0000256" key="1">
    <source>
        <dbReference type="SAM" id="SignalP"/>
    </source>
</evidence>
<evidence type="ECO:0000313" key="2">
    <source>
        <dbReference type="EMBL" id="MBP2416716.1"/>
    </source>
</evidence>
<dbReference type="EMBL" id="JAGIOB010000001">
    <property type="protein sequence ID" value="MBP2416716.1"/>
    <property type="molecule type" value="Genomic_DNA"/>
</dbReference>
<sequence length="237" mass="24149">MRSPLPALTAAAVGLVLAASAVLPASAAASGTIAVPDDFVPALSDTRATGHYEVVGTGLRVWTTGATGTDKVAEYVATSTPLADVGEPSLDFTNTAGGVPGFQLVVDFDNDGTRDGILVGEPVYGQDWWLNNAAKTFVKAGAPVTGGGSGSDWHGTLDQWRTAFPTATVQAFGFSLGSGVKGDGVLNAINFAGTRYTFAKPVVLTSKEQCKNGGWATSTKPVFANQGACVSSFATAK</sequence>
<proteinExistence type="predicted"/>
<evidence type="ECO:0000313" key="3">
    <source>
        <dbReference type="Proteomes" id="UP000758168"/>
    </source>
</evidence>
<protein>
    <submittedName>
        <fullName evidence="2">Uncharacterized protein</fullName>
    </submittedName>
</protein>
<organism evidence="2 3">
    <name type="scientific">Microlunatus capsulatus</name>
    <dbReference type="NCBI Taxonomy" id="99117"/>
    <lineage>
        <taxon>Bacteria</taxon>
        <taxon>Bacillati</taxon>
        <taxon>Actinomycetota</taxon>
        <taxon>Actinomycetes</taxon>
        <taxon>Propionibacteriales</taxon>
        <taxon>Propionibacteriaceae</taxon>
        <taxon>Microlunatus</taxon>
    </lineage>
</organism>
<gene>
    <name evidence="2" type="ORF">JOF54_001638</name>
</gene>
<reference evidence="2 3" key="1">
    <citation type="submission" date="2021-03" db="EMBL/GenBank/DDBJ databases">
        <title>Sequencing the genomes of 1000 actinobacteria strains.</title>
        <authorList>
            <person name="Klenk H.-P."/>
        </authorList>
    </citation>
    <scope>NUCLEOTIDE SEQUENCE [LARGE SCALE GENOMIC DNA]</scope>
    <source>
        <strain evidence="2 3">DSM 12936</strain>
    </source>
</reference>
<comment type="caution">
    <text evidence="2">The sequence shown here is derived from an EMBL/GenBank/DDBJ whole genome shotgun (WGS) entry which is preliminary data.</text>
</comment>
<feature type="chain" id="PRO_5047330050" evidence="1">
    <location>
        <begin position="28"/>
        <end position="237"/>
    </location>
</feature>
<accession>A0ABS4Z6P9</accession>
<name>A0ABS4Z6P9_9ACTN</name>